<dbReference type="Gene3D" id="1.25.40.20">
    <property type="entry name" value="Ankyrin repeat-containing domain"/>
    <property type="match status" value="3"/>
</dbReference>
<dbReference type="STRING" id="6337.A0A0V0XKB4"/>
<feature type="domain" description="PNPLA" evidence="10">
    <location>
        <begin position="500"/>
        <end position="680"/>
    </location>
</feature>
<dbReference type="GO" id="GO:2000304">
    <property type="term" value="P:positive regulation of ceramide biosynthetic process"/>
    <property type="evidence" value="ECO:0007669"/>
    <property type="project" value="TreeGrafter"/>
</dbReference>
<dbReference type="GO" id="GO:0016042">
    <property type="term" value="P:lipid catabolic process"/>
    <property type="evidence" value="ECO:0007669"/>
    <property type="project" value="UniProtKB-UniRule"/>
</dbReference>
<evidence type="ECO:0000256" key="6">
    <source>
        <dbReference type="ARBA" id="ARBA00023422"/>
    </source>
</evidence>
<dbReference type="Pfam" id="PF12796">
    <property type="entry name" value="Ank_2"/>
    <property type="match status" value="2"/>
</dbReference>
<evidence type="ECO:0000256" key="8">
    <source>
        <dbReference type="PROSITE-ProRule" id="PRU01161"/>
    </source>
</evidence>
<keyword evidence="5 8" id="KW-0443">Lipid metabolism</keyword>
<dbReference type="InterPro" id="IPR047148">
    <property type="entry name" value="PLPL9"/>
</dbReference>
<dbReference type="AlphaFoldDB" id="A0A0V0XKB4"/>
<feature type="short sequence motif" description="DGA/G" evidence="8">
    <location>
        <begin position="667"/>
        <end position="669"/>
    </location>
</feature>
<dbReference type="SUPFAM" id="SSF48403">
    <property type="entry name" value="Ankyrin repeat"/>
    <property type="match status" value="1"/>
</dbReference>
<dbReference type="PROSITE" id="PS50088">
    <property type="entry name" value="ANK_REPEAT"/>
    <property type="match status" value="3"/>
</dbReference>
<dbReference type="GO" id="GO:0052816">
    <property type="term" value="F:long-chain fatty acyl-CoA hydrolase activity"/>
    <property type="evidence" value="ECO:0007669"/>
    <property type="project" value="TreeGrafter"/>
</dbReference>
<dbReference type="PROSITE" id="PS51635">
    <property type="entry name" value="PNPLA"/>
    <property type="match status" value="1"/>
</dbReference>
<name>A0A0V0XKB4_TRIPS</name>
<feature type="region of interest" description="Disordered" evidence="9">
    <location>
        <begin position="1"/>
        <end position="23"/>
    </location>
</feature>
<feature type="repeat" description="ANK" evidence="7">
    <location>
        <begin position="175"/>
        <end position="196"/>
    </location>
</feature>
<feature type="active site" description="Proton acceptor" evidence="8">
    <location>
        <position position="667"/>
    </location>
</feature>
<dbReference type="GO" id="GO:0005739">
    <property type="term" value="C:mitochondrion"/>
    <property type="evidence" value="ECO:0007669"/>
    <property type="project" value="TreeGrafter"/>
</dbReference>
<dbReference type="InterPro" id="IPR002641">
    <property type="entry name" value="PNPLA_dom"/>
</dbReference>
<feature type="repeat" description="ANK" evidence="7">
    <location>
        <begin position="346"/>
        <end position="378"/>
    </location>
</feature>
<feature type="short sequence motif" description="GXGXXG" evidence="8">
    <location>
        <begin position="504"/>
        <end position="509"/>
    </location>
</feature>
<accession>A0A0V0XKB4</accession>
<organism evidence="11 12">
    <name type="scientific">Trichinella pseudospiralis</name>
    <name type="common">Parasitic roundworm</name>
    <dbReference type="NCBI Taxonomy" id="6337"/>
    <lineage>
        <taxon>Eukaryota</taxon>
        <taxon>Metazoa</taxon>
        <taxon>Ecdysozoa</taxon>
        <taxon>Nematoda</taxon>
        <taxon>Enoplea</taxon>
        <taxon>Dorylaimia</taxon>
        <taxon>Trichinellida</taxon>
        <taxon>Trichinellidae</taxon>
        <taxon>Trichinella</taxon>
    </lineage>
</organism>
<evidence type="ECO:0000256" key="4">
    <source>
        <dbReference type="ARBA" id="ARBA00023043"/>
    </source>
</evidence>
<comment type="catalytic activity">
    <reaction evidence="6">
        <text>a 1,2-diacyl-sn-glycero-3-phosphocholine + H2O = a 1-acyl-sn-glycero-3-phosphocholine + a fatty acid + H(+)</text>
        <dbReference type="Rhea" id="RHEA:15801"/>
        <dbReference type="ChEBI" id="CHEBI:15377"/>
        <dbReference type="ChEBI" id="CHEBI:15378"/>
        <dbReference type="ChEBI" id="CHEBI:28868"/>
        <dbReference type="ChEBI" id="CHEBI:57643"/>
        <dbReference type="ChEBI" id="CHEBI:58168"/>
        <dbReference type="EC" id="3.1.1.4"/>
    </reaction>
    <physiologicalReaction direction="left-to-right" evidence="6">
        <dbReference type="Rhea" id="RHEA:15802"/>
    </physiologicalReaction>
</comment>
<dbReference type="Pfam" id="PF01734">
    <property type="entry name" value="Patatin"/>
    <property type="match status" value="1"/>
</dbReference>
<evidence type="ECO:0000256" key="2">
    <source>
        <dbReference type="ARBA" id="ARBA00022737"/>
    </source>
</evidence>
<dbReference type="GO" id="GO:0047499">
    <property type="term" value="F:calcium-independent phospholipase A2 activity"/>
    <property type="evidence" value="ECO:0007669"/>
    <property type="project" value="InterPro"/>
</dbReference>
<dbReference type="PROSITE" id="PS50297">
    <property type="entry name" value="ANK_REP_REGION"/>
    <property type="match status" value="3"/>
</dbReference>
<sequence length="844" mass="95424">MPEDIKEKDAKKKKKKDKNEDDSDNAWDFVKEKIIGIKFSFPKDPTVSVIVPKKVLKRMKLEESFGKFSIHSETNDSAEITYHIVLDWKESSVSMYRMDNREYCKEFIKMLYPFEELFFLVGKKTLSKLVSLIKEHPLWKPVHVAAMLGIMPYFQALQLQAKNKEKLLELASSPEGQCALHLAIANNNIRVVKYLMHAMNVPPTQTDKNGKNALHYAAATNEKMIKEIMLTESGKQCLNALDIDGCSPMLTAISACKPGCILLLFHHGAKMDRNKKGLSPLHHAMMQKGYRVQKSIEAVVKLLDDPTDVVQESTGNRALHVARNKQTLLAFLNCCPNFDVNVKNKAGQTALHVHTSSGKLDCVVALYYNGANVNIVDNKGNTCLHIAVANANELLVKALLVFGADPNVVNCEGETPRHIAAMLPTDVSQQFVRYLVINGALPCQINNDSPLNHKKFCTEFNVEEISLAEERLDLEFADFEDSEKYVLQNLKKGQYFSVMITIDGGGIRGLIALQILIELEKRLKAPIYNYIDWAAGTSTGGLIASSLVLKMSLRDTQRKYLQLKDEIFERFRPPYPASNFEQSLQRFVGISTTMAETGTCKLLITSSKVDVYPATLHLMRNYLLPTNENENKKYGYEKPENVLLWRTLRCTTAAPFYFSTVDEQFIDGGLMANNPTIVALFDYAHCRKIAERNVSTIFFFLQFSFTKVEDFENIGCLLSIGTGQQPRTATKLKNIKSSNPYKLAGALKDFAKVVFSQITVSDGYSVRHALFYCNAYNIPIFRFSPPMSKHYRLNESKDSDAIAMMWETVEYIYARRNDMDNLAALFQAIHPKLDIEETLLEEND</sequence>
<dbReference type="InterPro" id="IPR036770">
    <property type="entry name" value="Ankyrin_rpt-contain_sf"/>
</dbReference>
<dbReference type="EC" id="3.1.1.4" evidence="1"/>
<reference evidence="11 12" key="1">
    <citation type="submission" date="2015-01" db="EMBL/GenBank/DDBJ databases">
        <title>Evolution of Trichinella species and genotypes.</title>
        <authorList>
            <person name="Korhonen P.K."/>
            <person name="Edoardo P."/>
            <person name="Giuseppe L.R."/>
            <person name="Gasser R.B."/>
        </authorList>
    </citation>
    <scope>NUCLEOTIDE SEQUENCE [LARGE SCALE GENOMIC DNA]</scope>
    <source>
        <strain evidence="11">ISS141</strain>
    </source>
</reference>
<feature type="active site" description="Nucleophile" evidence="8">
    <location>
        <position position="538"/>
    </location>
</feature>
<evidence type="ECO:0000256" key="1">
    <source>
        <dbReference type="ARBA" id="ARBA00013278"/>
    </source>
</evidence>
<dbReference type="InterPro" id="IPR016035">
    <property type="entry name" value="Acyl_Trfase/lysoPLipase"/>
</dbReference>
<dbReference type="Proteomes" id="UP000054815">
    <property type="component" value="Unassembled WGS sequence"/>
</dbReference>
<keyword evidence="2" id="KW-0677">Repeat</keyword>
<evidence type="ECO:0000256" key="5">
    <source>
        <dbReference type="ARBA" id="ARBA00023098"/>
    </source>
</evidence>
<gene>
    <name evidence="11" type="primary">Pla2g6</name>
    <name evidence="11" type="ORF">T4E_1704</name>
</gene>
<evidence type="ECO:0000313" key="12">
    <source>
        <dbReference type="Proteomes" id="UP000054815"/>
    </source>
</evidence>
<evidence type="ECO:0000256" key="7">
    <source>
        <dbReference type="PROSITE-ProRule" id="PRU00023"/>
    </source>
</evidence>
<evidence type="ECO:0000313" key="11">
    <source>
        <dbReference type="EMBL" id="KRX88422.1"/>
    </source>
</evidence>
<protein>
    <recommendedName>
        <fullName evidence="1">phospholipase A2</fullName>
        <ecNumber evidence="1">3.1.1.4</ecNumber>
    </recommendedName>
</protein>
<keyword evidence="3 8" id="KW-0378">Hydrolase</keyword>
<dbReference type="InterPro" id="IPR002110">
    <property type="entry name" value="Ankyrin_rpt"/>
</dbReference>
<keyword evidence="8" id="KW-0442">Lipid degradation</keyword>
<evidence type="ECO:0000256" key="9">
    <source>
        <dbReference type="SAM" id="MobiDB-lite"/>
    </source>
</evidence>
<keyword evidence="4 7" id="KW-0040">ANK repeat</keyword>
<feature type="short sequence motif" description="GXSXG" evidence="8">
    <location>
        <begin position="536"/>
        <end position="540"/>
    </location>
</feature>
<evidence type="ECO:0000259" key="10">
    <source>
        <dbReference type="PROSITE" id="PS51635"/>
    </source>
</evidence>
<dbReference type="SMART" id="SM00248">
    <property type="entry name" value="ANK"/>
    <property type="match status" value="7"/>
</dbReference>
<comment type="caution">
    <text evidence="11">The sequence shown here is derived from an EMBL/GenBank/DDBJ whole genome shotgun (WGS) entry which is preliminary data.</text>
</comment>
<dbReference type="Gene3D" id="3.40.1090.10">
    <property type="entry name" value="Cytosolic phospholipase A2 catalytic domain"/>
    <property type="match status" value="1"/>
</dbReference>
<dbReference type="EMBL" id="JYDU01000237">
    <property type="protein sequence ID" value="KRX88422.1"/>
    <property type="molecule type" value="Genomic_DNA"/>
</dbReference>
<dbReference type="PANTHER" id="PTHR24139">
    <property type="entry name" value="CALCIUM-INDEPENDENT PHOSPHOLIPASE A2"/>
    <property type="match status" value="1"/>
</dbReference>
<evidence type="ECO:0000256" key="3">
    <source>
        <dbReference type="ARBA" id="ARBA00022801"/>
    </source>
</evidence>
<feature type="compositionally biased region" description="Basic and acidic residues" evidence="9">
    <location>
        <begin position="1"/>
        <end position="10"/>
    </location>
</feature>
<dbReference type="PANTHER" id="PTHR24139:SF34">
    <property type="entry name" value="85_88 KDA CALCIUM-INDEPENDENT PHOSPHOLIPASE A2"/>
    <property type="match status" value="1"/>
</dbReference>
<feature type="repeat" description="ANK" evidence="7">
    <location>
        <begin position="379"/>
        <end position="411"/>
    </location>
</feature>
<dbReference type="SUPFAM" id="SSF52151">
    <property type="entry name" value="FabD/lysophospholipase-like"/>
    <property type="match status" value="1"/>
</dbReference>
<proteinExistence type="predicted"/>